<organism evidence="9 10">
    <name type="scientific">Salinimicrobium marinum</name>
    <dbReference type="NCBI Taxonomy" id="680283"/>
    <lineage>
        <taxon>Bacteria</taxon>
        <taxon>Pseudomonadati</taxon>
        <taxon>Bacteroidota</taxon>
        <taxon>Flavobacteriia</taxon>
        <taxon>Flavobacteriales</taxon>
        <taxon>Flavobacteriaceae</taxon>
        <taxon>Salinimicrobium</taxon>
    </lineage>
</organism>
<dbReference type="Pfam" id="PF02386">
    <property type="entry name" value="TrkH"/>
    <property type="match status" value="1"/>
</dbReference>
<feature type="transmembrane region" description="Helical" evidence="8">
    <location>
        <begin position="14"/>
        <end position="32"/>
    </location>
</feature>
<keyword evidence="5 8" id="KW-1133">Transmembrane helix</keyword>
<feature type="transmembrane region" description="Helical" evidence="8">
    <location>
        <begin position="107"/>
        <end position="127"/>
    </location>
</feature>
<evidence type="ECO:0000256" key="5">
    <source>
        <dbReference type="ARBA" id="ARBA00022989"/>
    </source>
</evidence>
<dbReference type="GO" id="GO:0030001">
    <property type="term" value="P:metal ion transport"/>
    <property type="evidence" value="ECO:0007669"/>
    <property type="project" value="UniProtKB-ARBA"/>
</dbReference>
<keyword evidence="2" id="KW-0813">Transport</keyword>
<dbReference type="PANTHER" id="PTHR32024">
    <property type="entry name" value="TRK SYSTEM POTASSIUM UPTAKE PROTEIN TRKG-RELATED"/>
    <property type="match status" value="1"/>
</dbReference>
<dbReference type="Proteomes" id="UP000610456">
    <property type="component" value="Unassembled WGS sequence"/>
</dbReference>
<name>A0A918SKC2_9FLAO</name>
<comment type="subcellular location">
    <subcellularLocation>
        <location evidence="1">Cell membrane</location>
        <topology evidence="1">Multi-pass membrane protein</topology>
    </subcellularLocation>
</comment>
<feature type="transmembrane region" description="Helical" evidence="8">
    <location>
        <begin position="164"/>
        <end position="186"/>
    </location>
</feature>
<feature type="transmembrane region" description="Helical" evidence="8">
    <location>
        <begin position="320"/>
        <end position="340"/>
    </location>
</feature>
<reference evidence="9" key="2">
    <citation type="submission" date="2020-09" db="EMBL/GenBank/DDBJ databases">
        <authorList>
            <person name="Sun Q."/>
            <person name="Kim S."/>
        </authorList>
    </citation>
    <scope>NUCLEOTIDE SEQUENCE</scope>
    <source>
        <strain evidence="9">KCTC 12719</strain>
    </source>
</reference>
<keyword evidence="4 8" id="KW-0812">Transmembrane</keyword>
<reference evidence="9" key="1">
    <citation type="journal article" date="2014" name="Int. J. Syst. Evol. Microbiol.">
        <title>Complete genome sequence of Corynebacterium casei LMG S-19264T (=DSM 44701T), isolated from a smear-ripened cheese.</title>
        <authorList>
            <consortium name="US DOE Joint Genome Institute (JGI-PGF)"/>
            <person name="Walter F."/>
            <person name="Albersmeier A."/>
            <person name="Kalinowski J."/>
            <person name="Ruckert C."/>
        </authorList>
    </citation>
    <scope>NUCLEOTIDE SEQUENCE</scope>
    <source>
        <strain evidence="9">KCTC 12719</strain>
    </source>
</reference>
<evidence type="ECO:0000313" key="10">
    <source>
        <dbReference type="Proteomes" id="UP000610456"/>
    </source>
</evidence>
<feature type="transmembrane region" description="Helical" evidence="8">
    <location>
        <begin position="492"/>
        <end position="513"/>
    </location>
</feature>
<feature type="transmembrane region" description="Helical" evidence="8">
    <location>
        <begin position="198"/>
        <end position="222"/>
    </location>
</feature>
<dbReference type="AlphaFoldDB" id="A0A918SKC2"/>
<feature type="transmembrane region" description="Helical" evidence="8">
    <location>
        <begin position="44"/>
        <end position="63"/>
    </location>
</feature>
<evidence type="ECO:0000256" key="8">
    <source>
        <dbReference type="SAM" id="Phobius"/>
    </source>
</evidence>
<evidence type="ECO:0000256" key="2">
    <source>
        <dbReference type="ARBA" id="ARBA00022448"/>
    </source>
</evidence>
<gene>
    <name evidence="9" type="ORF">GCM10007103_32820</name>
</gene>
<dbReference type="PANTHER" id="PTHR32024:SF1">
    <property type="entry name" value="KTR SYSTEM POTASSIUM UPTAKE PROTEIN B"/>
    <property type="match status" value="1"/>
</dbReference>
<feature type="transmembrane region" description="Helical" evidence="8">
    <location>
        <begin position="452"/>
        <end position="471"/>
    </location>
</feature>
<accession>A0A918SKC2</accession>
<dbReference type="InterPro" id="IPR003445">
    <property type="entry name" value="Cat_transpt"/>
</dbReference>
<protein>
    <submittedName>
        <fullName evidence="9">Potassium transporter</fullName>
    </submittedName>
</protein>
<sequence length="588" mass="65961">MTPSSKLFRFLKKCSFWLSLTTVGVLIFDLGFPHSAETRDVLDSFYPVVLFLGVISILVRYLLSKQKFRVKVRIFDALLFSLFIILGLVQIDLLLEGSDFLQFFNKMGWVFLTIFLYFIREFSALTFDFKREYLNPAQVFIGSFLLIIFMGTFLLMLPKATHEGISALDALFTSTSAVCVTGLIVVDTGSYFTGFGQTIILILIQLGGLGIMTFASYFSYFFRGRASYENQLMLKDMTNSDKIGEVFSVLKKIILVTFLIEFIGAVFIYLSISKEVIESVSERIFFAVFHTVSGFCNAGFSTLENSLYEPEFQFNYPLQLIVAVLFILGGIGFPILFNLYKYFGYFAKHQFLKLRHPKDSVYKPWVLSLNSRIVLTTTVILLISGSVLFYFFEYNNTLAEHNGFGKIVTAFFGGATPRTAGFNSVDTSALNLSTVMIVFLLMWIGASPGSTGGGIKTSTFAVATLNFLSLARGKDRIEVYRREITDISVRRAFAIIALSLVVIGMAIFLIASFDSEKDLLSIAFECFSAYSTVGLSLGITADLTAASKIVIILTMFIGRVSMLTILIAVLRNVKHLNYRYPHEEILMN</sequence>
<keyword evidence="6" id="KW-0406">Ion transport</keyword>
<dbReference type="GO" id="GO:0008324">
    <property type="term" value="F:monoatomic cation transmembrane transporter activity"/>
    <property type="evidence" value="ECO:0007669"/>
    <property type="project" value="InterPro"/>
</dbReference>
<proteinExistence type="predicted"/>
<evidence type="ECO:0000256" key="4">
    <source>
        <dbReference type="ARBA" id="ARBA00022692"/>
    </source>
</evidence>
<feature type="transmembrane region" description="Helical" evidence="8">
    <location>
        <begin position="429"/>
        <end position="446"/>
    </location>
</feature>
<feature type="transmembrane region" description="Helical" evidence="8">
    <location>
        <begin position="139"/>
        <end position="158"/>
    </location>
</feature>
<feature type="transmembrane region" description="Helical" evidence="8">
    <location>
        <begin position="404"/>
        <end position="422"/>
    </location>
</feature>
<feature type="transmembrane region" description="Helical" evidence="8">
    <location>
        <begin position="549"/>
        <end position="570"/>
    </location>
</feature>
<keyword evidence="7 8" id="KW-0472">Membrane</keyword>
<feature type="transmembrane region" description="Helical" evidence="8">
    <location>
        <begin position="253"/>
        <end position="272"/>
    </location>
</feature>
<dbReference type="GO" id="GO:0005886">
    <property type="term" value="C:plasma membrane"/>
    <property type="evidence" value="ECO:0007669"/>
    <property type="project" value="UniProtKB-SubCell"/>
</dbReference>
<evidence type="ECO:0000256" key="7">
    <source>
        <dbReference type="ARBA" id="ARBA00023136"/>
    </source>
</evidence>
<evidence type="ECO:0000256" key="6">
    <source>
        <dbReference type="ARBA" id="ARBA00023065"/>
    </source>
</evidence>
<feature type="transmembrane region" description="Helical" evidence="8">
    <location>
        <begin position="284"/>
        <end position="300"/>
    </location>
</feature>
<comment type="caution">
    <text evidence="9">The sequence shown here is derived from an EMBL/GenBank/DDBJ whole genome shotgun (WGS) entry which is preliminary data.</text>
</comment>
<feature type="transmembrane region" description="Helical" evidence="8">
    <location>
        <begin position="75"/>
        <end position="95"/>
    </location>
</feature>
<evidence type="ECO:0000313" key="9">
    <source>
        <dbReference type="EMBL" id="GHA49416.1"/>
    </source>
</evidence>
<evidence type="ECO:0000256" key="3">
    <source>
        <dbReference type="ARBA" id="ARBA00022475"/>
    </source>
</evidence>
<dbReference type="RefSeq" id="WP_189606178.1">
    <property type="nucleotide sequence ID" value="NZ_BMXB01000021.1"/>
</dbReference>
<keyword evidence="3" id="KW-1003">Cell membrane</keyword>
<feature type="transmembrane region" description="Helical" evidence="8">
    <location>
        <begin position="373"/>
        <end position="392"/>
    </location>
</feature>
<keyword evidence="10" id="KW-1185">Reference proteome</keyword>
<dbReference type="EMBL" id="BMXB01000021">
    <property type="protein sequence ID" value="GHA49416.1"/>
    <property type="molecule type" value="Genomic_DNA"/>
</dbReference>
<evidence type="ECO:0000256" key="1">
    <source>
        <dbReference type="ARBA" id="ARBA00004651"/>
    </source>
</evidence>